<accession>X0Y1Q0</accession>
<dbReference type="InterPro" id="IPR013320">
    <property type="entry name" value="ConA-like_dom_sf"/>
</dbReference>
<comment type="caution">
    <text evidence="4">The sequence shown here is derived from an EMBL/GenBank/DDBJ whole genome shotgun (WGS) entry which is preliminary data.</text>
</comment>
<dbReference type="SUPFAM" id="SSF49899">
    <property type="entry name" value="Concanavalin A-like lectins/glucanases"/>
    <property type="match status" value="1"/>
</dbReference>
<feature type="non-terminal residue" evidence="4">
    <location>
        <position position="209"/>
    </location>
</feature>
<gene>
    <name evidence="4" type="ORF">S01H1_81378</name>
</gene>
<dbReference type="SMART" id="SM00560">
    <property type="entry name" value="LamGL"/>
    <property type="match status" value="1"/>
</dbReference>
<organism evidence="4">
    <name type="scientific">marine sediment metagenome</name>
    <dbReference type="NCBI Taxonomy" id="412755"/>
    <lineage>
        <taxon>unclassified sequences</taxon>
        <taxon>metagenomes</taxon>
        <taxon>ecological metagenomes</taxon>
    </lineage>
</organism>
<evidence type="ECO:0000313" key="4">
    <source>
        <dbReference type="EMBL" id="GAG42673.1"/>
    </source>
</evidence>
<dbReference type="AlphaFoldDB" id="X0Y1Q0"/>
<dbReference type="Gene3D" id="2.60.120.200">
    <property type="match status" value="1"/>
</dbReference>
<protein>
    <recommendedName>
        <fullName evidence="3">LamG-like jellyroll fold domain-containing protein</fullName>
    </recommendedName>
</protein>
<evidence type="ECO:0000259" key="3">
    <source>
        <dbReference type="SMART" id="SM00560"/>
    </source>
</evidence>
<sequence>LTNYATPIVYNATEGRYGGAFEFDGGGDYVDCGSGDSLIFTGAFTVSTWVNLNVIDSNPGGIVSNGHSSGYILFYASNYFKFYVNSAGWKIVKYPTTPTANQWYHVVGRYDGSDITIYVNGIQGETLSVGSITDYSGVATGIGVYSMQRKEMYFNGLIDEVAIYNRSLSSDEIYQQYVSNLNKYDTDKWALYVNQSLNASDGLPDGAYT</sequence>
<keyword evidence="2" id="KW-1015">Disulfide bond</keyword>
<proteinExistence type="predicted"/>
<name>X0Y1Q0_9ZZZZ</name>
<dbReference type="InterPro" id="IPR006558">
    <property type="entry name" value="LamG-like"/>
</dbReference>
<dbReference type="Pfam" id="PF13385">
    <property type="entry name" value="Laminin_G_3"/>
    <property type="match status" value="1"/>
</dbReference>
<feature type="non-terminal residue" evidence="4">
    <location>
        <position position="1"/>
    </location>
</feature>
<dbReference type="EMBL" id="BARS01055064">
    <property type="protein sequence ID" value="GAG42673.1"/>
    <property type="molecule type" value="Genomic_DNA"/>
</dbReference>
<keyword evidence="1" id="KW-0732">Signal</keyword>
<evidence type="ECO:0000256" key="2">
    <source>
        <dbReference type="ARBA" id="ARBA00023157"/>
    </source>
</evidence>
<evidence type="ECO:0000256" key="1">
    <source>
        <dbReference type="ARBA" id="ARBA00022729"/>
    </source>
</evidence>
<reference evidence="4" key="1">
    <citation type="journal article" date="2014" name="Front. Microbiol.">
        <title>High frequency of phylogenetically diverse reductive dehalogenase-homologous genes in deep subseafloor sedimentary metagenomes.</title>
        <authorList>
            <person name="Kawai M."/>
            <person name="Futagami T."/>
            <person name="Toyoda A."/>
            <person name="Takaki Y."/>
            <person name="Nishi S."/>
            <person name="Hori S."/>
            <person name="Arai W."/>
            <person name="Tsubouchi T."/>
            <person name="Morono Y."/>
            <person name="Uchiyama I."/>
            <person name="Ito T."/>
            <person name="Fujiyama A."/>
            <person name="Inagaki F."/>
            <person name="Takami H."/>
        </authorList>
    </citation>
    <scope>NUCLEOTIDE SEQUENCE</scope>
    <source>
        <strain evidence="4">Expedition CK06-06</strain>
    </source>
</reference>
<feature type="domain" description="LamG-like jellyroll fold" evidence="3">
    <location>
        <begin position="42"/>
        <end position="171"/>
    </location>
</feature>